<sequence>MSKALLVVDMQAGLFLTTPEPWRAGQVLERINRLADRARSAGVPVIYVQHDGEPGSELEPGCIGWQLHPGLERGDNDWVLRKTACDAFFETELKSTLEKLYVTDLVVTGYATEFCVDTSIRRAASEGFNVILASDAHTTRDRPHQSAEAIVAHHNWVWGEFIQPRNPMRLQQAEEIHF</sequence>
<dbReference type="Proteomes" id="UP000509383">
    <property type="component" value="Chromosome"/>
</dbReference>
<evidence type="ECO:0000313" key="4">
    <source>
        <dbReference type="EMBL" id="GJN51097.1"/>
    </source>
</evidence>
<dbReference type="EMBL" id="AP023189">
    <property type="protein sequence ID" value="BCG26171.1"/>
    <property type="molecule type" value="Genomic_DNA"/>
</dbReference>
<dbReference type="KEGG" id="ptw:TUM18999_43620"/>
<gene>
    <name evidence="3" type="ORF">TUM18999_43620</name>
    <name evidence="4" type="ORF">TUM20286_08490</name>
</gene>
<keyword evidence="6" id="KW-1185">Reference proteome</keyword>
<evidence type="ECO:0000313" key="6">
    <source>
        <dbReference type="Proteomes" id="UP001054892"/>
    </source>
</evidence>
<evidence type="ECO:0000313" key="3">
    <source>
        <dbReference type="EMBL" id="BCG26171.1"/>
    </source>
</evidence>
<dbReference type="PANTHER" id="PTHR43540">
    <property type="entry name" value="PEROXYUREIDOACRYLATE/UREIDOACRYLATE AMIDOHYDROLASE-RELATED"/>
    <property type="match status" value="1"/>
</dbReference>
<name>A0A6J4ECM2_9PSED</name>
<dbReference type="InterPro" id="IPR050272">
    <property type="entry name" value="Isochorismatase-like_hydrls"/>
</dbReference>
<evidence type="ECO:0000259" key="2">
    <source>
        <dbReference type="Pfam" id="PF00857"/>
    </source>
</evidence>
<evidence type="ECO:0000256" key="1">
    <source>
        <dbReference type="ARBA" id="ARBA00022801"/>
    </source>
</evidence>
<dbReference type="PANTHER" id="PTHR43540:SF14">
    <property type="entry name" value="ISOCHORISMATASE"/>
    <property type="match status" value="1"/>
</dbReference>
<protein>
    <submittedName>
        <fullName evidence="3">Isochorismatase</fullName>
    </submittedName>
</protein>
<dbReference type="GO" id="GO:0016787">
    <property type="term" value="F:hydrolase activity"/>
    <property type="evidence" value="ECO:0007669"/>
    <property type="project" value="UniProtKB-KW"/>
</dbReference>
<dbReference type="RefSeq" id="WP_173172138.1">
    <property type="nucleotide sequence ID" value="NZ_AP023189.1"/>
</dbReference>
<dbReference type="Proteomes" id="UP001054892">
    <property type="component" value="Unassembled WGS sequence"/>
</dbReference>
<dbReference type="EMBL" id="BQKM01000001">
    <property type="protein sequence ID" value="GJN51097.1"/>
    <property type="molecule type" value="Genomic_DNA"/>
</dbReference>
<dbReference type="Pfam" id="PF00857">
    <property type="entry name" value="Isochorismatase"/>
    <property type="match status" value="1"/>
</dbReference>
<dbReference type="InterPro" id="IPR036380">
    <property type="entry name" value="Isochorismatase-like_sf"/>
</dbReference>
<dbReference type="SUPFAM" id="SSF52499">
    <property type="entry name" value="Isochorismatase-like hydrolases"/>
    <property type="match status" value="1"/>
</dbReference>
<dbReference type="CDD" id="cd01014">
    <property type="entry name" value="nicotinamidase_related"/>
    <property type="match status" value="1"/>
</dbReference>
<evidence type="ECO:0000313" key="5">
    <source>
        <dbReference type="Proteomes" id="UP000509383"/>
    </source>
</evidence>
<accession>A0A6J4ECM2</accession>
<organism evidence="3 5">
    <name type="scientific">Pseudomonas tohonis</name>
    <dbReference type="NCBI Taxonomy" id="2725477"/>
    <lineage>
        <taxon>Bacteria</taxon>
        <taxon>Pseudomonadati</taxon>
        <taxon>Pseudomonadota</taxon>
        <taxon>Gammaproteobacteria</taxon>
        <taxon>Pseudomonadales</taxon>
        <taxon>Pseudomonadaceae</taxon>
        <taxon>Pseudomonas</taxon>
    </lineage>
</organism>
<keyword evidence="1" id="KW-0378">Hydrolase</keyword>
<dbReference type="Gene3D" id="3.40.50.850">
    <property type="entry name" value="Isochorismatase-like"/>
    <property type="match status" value="1"/>
</dbReference>
<feature type="domain" description="Isochorismatase-like" evidence="2">
    <location>
        <begin position="4"/>
        <end position="147"/>
    </location>
</feature>
<reference evidence="3 5" key="1">
    <citation type="submission" date="2020-05" db="EMBL/GenBank/DDBJ databases">
        <title>Characterization of novel class B3 metallo-beta-lactamase from novel Pseudomonas species.</title>
        <authorList>
            <person name="Yamada K."/>
            <person name="Aoki K."/>
            <person name="Ishii Y."/>
        </authorList>
    </citation>
    <scope>NUCLEOTIDE SEQUENCE [LARGE SCALE GENOMIC DNA]</scope>
    <source>
        <strain evidence="3 5">TUM18999</strain>
        <strain evidence="4 6">TUM20286</strain>
    </source>
</reference>
<proteinExistence type="predicted"/>
<dbReference type="AlphaFoldDB" id="A0A6J4ECM2"/>
<dbReference type="InterPro" id="IPR000868">
    <property type="entry name" value="Isochorismatase-like_dom"/>
</dbReference>